<dbReference type="PANTHER" id="PTHR47505:SF1">
    <property type="entry name" value="DNA UTILIZATION PROTEIN YHGH"/>
    <property type="match status" value="1"/>
</dbReference>
<evidence type="ECO:0000313" key="3">
    <source>
        <dbReference type="EMBL" id="RHE40286.1"/>
    </source>
</evidence>
<reference evidence="3 4" key="1">
    <citation type="submission" date="2018-08" db="EMBL/GenBank/DDBJ databases">
        <title>A genome reference for cultivated species of the human gut microbiota.</title>
        <authorList>
            <person name="Zou Y."/>
            <person name="Xue W."/>
            <person name="Luo G."/>
        </authorList>
    </citation>
    <scope>NUCLEOTIDE SEQUENCE [LARGE SCALE GENOMIC DNA]</scope>
    <source>
        <strain evidence="3 4">AM28-23</strain>
    </source>
</reference>
<proteinExistence type="inferred from homology"/>
<dbReference type="PANTHER" id="PTHR47505">
    <property type="entry name" value="DNA UTILIZATION PROTEIN YHGH"/>
    <property type="match status" value="1"/>
</dbReference>
<comment type="caution">
    <text evidence="3">The sequence shown here is derived from an EMBL/GenBank/DDBJ whole genome shotgun (WGS) entry which is preliminary data.</text>
</comment>
<gene>
    <name evidence="3" type="ORF">DW740_07610</name>
</gene>
<dbReference type="InterPro" id="IPR051910">
    <property type="entry name" value="ComF/GntX_DNA_util-trans"/>
</dbReference>
<dbReference type="AlphaFoldDB" id="A0A414ER59"/>
<dbReference type="Gene3D" id="3.40.50.2020">
    <property type="match status" value="1"/>
</dbReference>
<dbReference type="InterPro" id="IPR029057">
    <property type="entry name" value="PRTase-like"/>
</dbReference>
<sequence length="188" mass="21471">MKCGKPVPEMEEYCVDCKERKREFCQGRGVFLYNMQMKNSLLRYKYYGSREYGRYYAEEIFRHVGTQIKHWKPDVLVPVPMTRRKKRIRGFNQAEDLAEKIGELLQIPVAAGLAVKKKETKSQKKLNAAERMGNLKDAFVITESVQGLKILIVDDVYTTGSTIETLAGCLKESGAGEIYFVTLCIGQL</sequence>
<protein>
    <submittedName>
        <fullName evidence="3">ComF family protein</fullName>
    </submittedName>
</protein>
<organism evidence="3 4">
    <name type="scientific">Blautia obeum</name>
    <dbReference type="NCBI Taxonomy" id="40520"/>
    <lineage>
        <taxon>Bacteria</taxon>
        <taxon>Bacillati</taxon>
        <taxon>Bacillota</taxon>
        <taxon>Clostridia</taxon>
        <taxon>Lachnospirales</taxon>
        <taxon>Lachnospiraceae</taxon>
        <taxon>Blautia</taxon>
    </lineage>
</organism>
<dbReference type="InterPro" id="IPR000836">
    <property type="entry name" value="PRTase_dom"/>
</dbReference>
<evidence type="ECO:0000256" key="1">
    <source>
        <dbReference type="ARBA" id="ARBA00008007"/>
    </source>
</evidence>
<evidence type="ECO:0000313" key="4">
    <source>
        <dbReference type="Proteomes" id="UP000283745"/>
    </source>
</evidence>
<comment type="similarity">
    <text evidence="1">Belongs to the ComF/GntX family.</text>
</comment>
<dbReference type="EMBL" id="QSKF01000005">
    <property type="protein sequence ID" value="RHE40286.1"/>
    <property type="molecule type" value="Genomic_DNA"/>
</dbReference>
<dbReference type="CDD" id="cd06223">
    <property type="entry name" value="PRTases_typeI"/>
    <property type="match status" value="1"/>
</dbReference>
<name>A0A414ER59_9FIRM</name>
<accession>A0A414ER59</accession>
<dbReference type="SUPFAM" id="SSF53271">
    <property type="entry name" value="PRTase-like"/>
    <property type="match status" value="1"/>
</dbReference>
<dbReference type="Proteomes" id="UP000283745">
    <property type="component" value="Unassembled WGS sequence"/>
</dbReference>
<feature type="domain" description="Phosphoribosyltransferase" evidence="2">
    <location>
        <begin position="63"/>
        <end position="184"/>
    </location>
</feature>
<dbReference type="Pfam" id="PF00156">
    <property type="entry name" value="Pribosyltran"/>
    <property type="match status" value="1"/>
</dbReference>
<evidence type="ECO:0000259" key="2">
    <source>
        <dbReference type="Pfam" id="PF00156"/>
    </source>
</evidence>